<keyword evidence="2" id="KW-0238">DNA-binding</keyword>
<dbReference type="InterPro" id="IPR011711">
    <property type="entry name" value="GntR_C"/>
</dbReference>
<dbReference type="InterPro" id="IPR008920">
    <property type="entry name" value="TF_FadR/GntR_C"/>
</dbReference>
<dbReference type="KEGG" id="smd:Smed_5466"/>
<reference evidence="6" key="1">
    <citation type="submission" date="2007-06" db="EMBL/GenBank/DDBJ databases">
        <title>Complete sequence of Sinorhizobium medicae WSM419 plasmid pSMED02.</title>
        <authorList>
            <consortium name="US DOE Joint Genome Institute"/>
            <person name="Copeland A."/>
            <person name="Lucas S."/>
            <person name="Lapidus A."/>
            <person name="Barry K."/>
            <person name="Glavina del Rio T."/>
            <person name="Dalin E."/>
            <person name="Tice H."/>
            <person name="Pitluck S."/>
            <person name="Chain P."/>
            <person name="Malfatti S."/>
            <person name="Shin M."/>
            <person name="Vergez L."/>
            <person name="Schmutz J."/>
            <person name="Larimer F."/>
            <person name="Land M."/>
            <person name="Hauser L."/>
            <person name="Kyrpides N."/>
            <person name="Mikhailova N."/>
            <person name="Reeve W.G."/>
            <person name="Richardson P."/>
        </authorList>
    </citation>
    <scope>NUCLEOTIDE SEQUENCE [LARGE SCALE GENOMIC DNA]</scope>
    <source>
        <strain evidence="6">WSM419</strain>
        <plasmid evidence="6">Plasmid pSMED02</plasmid>
    </source>
</reference>
<dbReference type="OrthoDB" id="7846328at2"/>
<dbReference type="Gene3D" id="1.20.120.530">
    <property type="entry name" value="GntR ligand-binding domain-like"/>
    <property type="match status" value="1"/>
</dbReference>
<evidence type="ECO:0000259" key="4">
    <source>
        <dbReference type="Pfam" id="PF07729"/>
    </source>
</evidence>
<dbReference type="RefSeq" id="WP_011970335.1">
    <property type="nucleotide sequence ID" value="NC_009621.1"/>
</dbReference>
<reference evidence="5 6" key="2">
    <citation type="journal article" date="2010" name="Stand. Genomic Sci.">
        <title>Complete genome sequence of the Medicago microsymbiont Ensifer (Sinorhizobium) medicae strain WSM419.</title>
        <authorList>
            <person name="Reeve W."/>
            <person name="Chain P."/>
            <person name="O'Hara G."/>
            <person name="Ardley J."/>
            <person name="Nandesena K."/>
            <person name="Brau L."/>
            <person name="Tiwari R."/>
            <person name="Malfatti S."/>
            <person name="Kiss H."/>
            <person name="Lapidus A."/>
            <person name="Copeland A."/>
            <person name="Nolan M."/>
            <person name="Land M."/>
            <person name="Hauser L."/>
            <person name="Chang Y.J."/>
            <person name="Ivanova N."/>
            <person name="Mavromatis K."/>
            <person name="Markowitz V."/>
            <person name="Kyrpides N."/>
            <person name="Gollagher M."/>
            <person name="Yates R."/>
            <person name="Dilworth M."/>
            <person name="Howieson J."/>
        </authorList>
    </citation>
    <scope>NUCLEOTIDE SEQUENCE [LARGE SCALE GENOMIC DNA]</scope>
    <source>
        <strain evidence="5 6">WSM419</strain>
        <plasmid evidence="6">Plasmid pSMED02</plasmid>
    </source>
</reference>
<keyword evidence="5" id="KW-0614">Plasmid</keyword>
<organism evidence="5 6">
    <name type="scientific">Sinorhizobium medicae (strain WSM419)</name>
    <name type="common">Ensifer medicae</name>
    <dbReference type="NCBI Taxonomy" id="366394"/>
    <lineage>
        <taxon>Bacteria</taxon>
        <taxon>Pseudomonadati</taxon>
        <taxon>Pseudomonadota</taxon>
        <taxon>Alphaproteobacteria</taxon>
        <taxon>Hyphomicrobiales</taxon>
        <taxon>Rhizobiaceae</taxon>
        <taxon>Sinorhizobium/Ensifer group</taxon>
        <taxon>Sinorhizobium</taxon>
    </lineage>
</organism>
<dbReference type="Proteomes" id="UP000001108">
    <property type="component" value="Plasmid pSMED02"/>
</dbReference>
<evidence type="ECO:0000256" key="1">
    <source>
        <dbReference type="ARBA" id="ARBA00023015"/>
    </source>
</evidence>
<protein>
    <recommendedName>
        <fullName evidence="4">GntR C-terminal domain-containing protein</fullName>
    </recommendedName>
</protein>
<evidence type="ECO:0000256" key="3">
    <source>
        <dbReference type="ARBA" id="ARBA00023163"/>
    </source>
</evidence>
<feature type="domain" description="GntR C-terminal" evidence="4">
    <location>
        <begin position="6"/>
        <end position="55"/>
    </location>
</feature>
<proteinExistence type="predicted"/>
<evidence type="ECO:0000313" key="5">
    <source>
        <dbReference type="EMBL" id="ABR64227.1"/>
    </source>
</evidence>
<dbReference type="Pfam" id="PF07729">
    <property type="entry name" value="FCD"/>
    <property type="match status" value="1"/>
</dbReference>
<dbReference type="PATRIC" id="fig|366394.8.peg.1959"/>
<name>A6UKP7_SINMW</name>
<sequence length="65" mass="7314">MPGELEELARLIEAAMEPGESLTRGDLNRLNTQFHKLLVHASKNMLLKQFHERTSSITGCFGCRS</sequence>
<gene>
    <name evidence="5" type="ordered locus">Smed_5466</name>
</gene>
<accession>A6UKP7</accession>
<dbReference type="EMBL" id="CP000740">
    <property type="protein sequence ID" value="ABR64227.1"/>
    <property type="molecule type" value="Genomic_DNA"/>
</dbReference>
<dbReference type="AlphaFoldDB" id="A6UKP7"/>
<keyword evidence="1" id="KW-0805">Transcription regulation</keyword>
<dbReference type="HOGENOM" id="CLU_2847504_0_0_5"/>
<dbReference type="SUPFAM" id="SSF48008">
    <property type="entry name" value="GntR ligand-binding domain-like"/>
    <property type="match status" value="1"/>
</dbReference>
<keyword evidence="3" id="KW-0804">Transcription</keyword>
<dbReference type="GO" id="GO:0003677">
    <property type="term" value="F:DNA binding"/>
    <property type="evidence" value="ECO:0007669"/>
    <property type="project" value="UniProtKB-KW"/>
</dbReference>
<evidence type="ECO:0000256" key="2">
    <source>
        <dbReference type="ARBA" id="ARBA00023125"/>
    </source>
</evidence>
<evidence type="ECO:0000313" key="6">
    <source>
        <dbReference type="Proteomes" id="UP000001108"/>
    </source>
</evidence>
<geneLocation type="plasmid" evidence="5 6">
    <name>pSMED02</name>
</geneLocation>